<comment type="caution">
    <text evidence="1">The sequence shown here is derived from an EMBL/GenBank/DDBJ whole genome shotgun (WGS) entry which is preliminary data.</text>
</comment>
<gene>
    <name evidence="1" type="ORF">PEVE_00022998</name>
</gene>
<keyword evidence="2" id="KW-1185">Reference proteome</keyword>
<feature type="non-terminal residue" evidence="1">
    <location>
        <position position="116"/>
    </location>
</feature>
<dbReference type="EMBL" id="CALNXI010003052">
    <property type="protein sequence ID" value="CAH3191972.1"/>
    <property type="molecule type" value="Genomic_DNA"/>
</dbReference>
<evidence type="ECO:0000313" key="1">
    <source>
        <dbReference type="EMBL" id="CAH3191972.1"/>
    </source>
</evidence>
<organism evidence="1 2">
    <name type="scientific">Porites evermanni</name>
    <dbReference type="NCBI Taxonomy" id="104178"/>
    <lineage>
        <taxon>Eukaryota</taxon>
        <taxon>Metazoa</taxon>
        <taxon>Cnidaria</taxon>
        <taxon>Anthozoa</taxon>
        <taxon>Hexacorallia</taxon>
        <taxon>Scleractinia</taxon>
        <taxon>Fungiina</taxon>
        <taxon>Poritidae</taxon>
        <taxon>Porites</taxon>
    </lineage>
</organism>
<dbReference type="PANTHER" id="PTHR33198:SF21">
    <property type="entry name" value="RETROTRANSPOSON GAG DOMAIN-CONTAINING PROTEIN"/>
    <property type="match status" value="1"/>
</dbReference>
<evidence type="ECO:0000313" key="2">
    <source>
        <dbReference type="Proteomes" id="UP001159427"/>
    </source>
</evidence>
<sequence length="116" mass="13655">MQQMERETIDQFVCHLRHKAISCEFPSVDEAIPNQIIEKSIDPKLRRKLLEKSSEATLTVLQETARVHEAVNTQMQSMERPEQVNKGDKRKETWKRKEMLPVWWNWSSCTGQELSS</sequence>
<reference evidence="1 2" key="1">
    <citation type="submission" date="2022-05" db="EMBL/GenBank/DDBJ databases">
        <authorList>
            <consortium name="Genoscope - CEA"/>
            <person name="William W."/>
        </authorList>
    </citation>
    <scope>NUCLEOTIDE SEQUENCE [LARGE SCALE GENOMIC DNA]</scope>
</reference>
<protein>
    <submittedName>
        <fullName evidence="1">Uncharacterized protein</fullName>
    </submittedName>
</protein>
<name>A0ABN8SK00_9CNID</name>
<dbReference type="Proteomes" id="UP001159427">
    <property type="component" value="Unassembled WGS sequence"/>
</dbReference>
<proteinExistence type="predicted"/>
<accession>A0ABN8SK00</accession>
<dbReference type="PANTHER" id="PTHR33198">
    <property type="entry name" value="ANK_REP_REGION DOMAIN-CONTAINING PROTEIN-RELATED"/>
    <property type="match status" value="1"/>
</dbReference>